<gene>
    <name evidence="1" type="primary">BX547930.1</name>
</gene>
<feature type="non-terminal residue" evidence="1">
    <location>
        <position position="106"/>
    </location>
</feature>
<reference evidence="1" key="2">
    <citation type="submission" date="2016-06" db="EMBL/GenBank/DDBJ databases">
        <title>The genome of a short-lived fish provides insights into sex chromosome evolution and the genetic control of aging.</title>
        <authorList>
            <person name="Reichwald K."/>
            <person name="Felder M."/>
            <person name="Petzold A."/>
            <person name="Koch P."/>
            <person name="Groth M."/>
            <person name="Platzer M."/>
        </authorList>
    </citation>
    <scope>NUCLEOTIDE SEQUENCE</scope>
    <source>
        <tissue evidence="1">Brain</tissue>
    </source>
</reference>
<organism evidence="1">
    <name type="scientific">Nothobranchius rachovii</name>
    <name type="common">bluefin notho</name>
    <dbReference type="NCBI Taxonomy" id="451742"/>
    <lineage>
        <taxon>Eukaryota</taxon>
        <taxon>Metazoa</taxon>
        <taxon>Chordata</taxon>
        <taxon>Craniata</taxon>
        <taxon>Vertebrata</taxon>
        <taxon>Euteleostomi</taxon>
        <taxon>Actinopterygii</taxon>
        <taxon>Neopterygii</taxon>
        <taxon>Teleostei</taxon>
        <taxon>Neoteleostei</taxon>
        <taxon>Acanthomorphata</taxon>
        <taxon>Ovalentaria</taxon>
        <taxon>Atherinomorphae</taxon>
        <taxon>Cyprinodontiformes</taxon>
        <taxon>Nothobranchiidae</taxon>
        <taxon>Nothobranchius</taxon>
    </lineage>
</organism>
<accession>A0A1A8Q834</accession>
<sequence>SACGATSILTTPAEFRSQLFYPCLDRMIQELTHRFSDLGEELMSGIQACNPTTSTFLSELALKGLVNHYGIKLMQEELLVAKHVVKKWLEKERDKTTPTTATEENQ</sequence>
<evidence type="ECO:0000313" key="1">
    <source>
        <dbReference type="EMBL" id="SBR89432.1"/>
    </source>
</evidence>
<name>A0A1A8Q834_9TELE</name>
<protein>
    <submittedName>
        <fullName evidence="1">Uncharacterized protein</fullName>
    </submittedName>
</protein>
<dbReference type="EMBL" id="HAEH01010331">
    <property type="protein sequence ID" value="SBR89432.1"/>
    <property type="molecule type" value="Transcribed_RNA"/>
</dbReference>
<dbReference type="AlphaFoldDB" id="A0A1A8Q834"/>
<reference evidence="1" key="1">
    <citation type="submission" date="2016-05" db="EMBL/GenBank/DDBJ databases">
        <authorList>
            <person name="Lavstsen T."/>
            <person name="Jespersen J.S."/>
        </authorList>
    </citation>
    <scope>NUCLEOTIDE SEQUENCE</scope>
    <source>
        <tissue evidence="1">Brain</tissue>
    </source>
</reference>
<proteinExistence type="predicted"/>
<feature type="non-terminal residue" evidence="1">
    <location>
        <position position="1"/>
    </location>
</feature>